<accession>A0A6G1JU73</accession>
<dbReference type="OrthoDB" id="3786498at2759"/>
<dbReference type="EMBL" id="MU005784">
    <property type="protein sequence ID" value="KAF2704050.1"/>
    <property type="molecule type" value="Genomic_DNA"/>
</dbReference>
<organism evidence="1 2">
    <name type="scientific">Pleomassaria siparia CBS 279.74</name>
    <dbReference type="NCBI Taxonomy" id="1314801"/>
    <lineage>
        <taxon>Eukaryota</taxon>
        <taxon>Fungi</taxon>
        <taxon>Dikarya</taxon>
        <taxon>Ascomycota</taxon>
        <taxon>Pezizomycotina</taxon>
        <taxon>Dothideomycetes</taxon>
        <taxon>Pleosporomycetidae</taxon>
        <taxon>Pleosporales</taxon>
        <taxon>Pleomassariaceae</taxon>
        <taxon>Pleomassaria</taxon>
    </lineage>
</organism>
<proteinExistence type="predicted"/>
<protein>
    <submittedName>
        <fullName evidence="1">Uncharacterized protein</fullName>
    </submittedName>
</protein>
<keyword evidence="2" id="KW-1185">Reference proteome</keyword>
<evidence type="ECO:0000313" key="2">
    <source>
        <dbReference type="Proteomes" id="UP000799428"/>
    </source>
</evidence>
<name>A0A6G1JU73_9PLEO</name>
<reference evidence="1" key="1">
    <citation type="journal article" date="2020" name="Stud. Mycol.">
        <title>101 Dothideomycetes genomes: a test case for predicting lifestyles and emergence of pathogens.</title>
        <authorList>
            <person name="Haridas S."/>
            <person name="Albert R."/>
            <person name="Binder M."/>
            <person name="Bloem J."/>
            <person name="Labutti K."/>
            <person name="Salamov A."/>
            <person name="Andreopoulos B."/>
            <person name="Baker S."/>
            <person name="Barry K."/>
            <person name="Bills G."/>
            <person name="Bluhm B."/>
            <person name="Cannon C."/>
            <person name="Castanera R."/>
            <person name="Culley D."/>
            <person name="Daum C."/>
            <person name="Ezra D."/>
            <person name="Gonzalez J."/>
            <person name="Henrissat B."/>
            <person name="Kuo A."/>
            <person name="Liang C."/>
            <person name="Lipzen A."/>
            <person name="Lutzoni F."/>
            <person name="Magnuson J."/>
            <person name="Mondo S."/>
            <person name="Nolan M."/>
            <person name="Ohm R."/>
            <person name="Pangilinan J."/>
            <person name="Park H.-J."/>
            <person name="Ramirez L."/>
            <person name="Alfaro M."/>
            <person name="Sun H."/>
            <person name="Tritt A."/>
            <person name="Yoshinaga Y."/>
            <person name="Zwiers L.-H."/>
            <person name="Turgeon B."/>
            <person name="Goodwin S."/>
            <person name="Spatafora J."/>
            <person name="Crous P."/>
            <person name="Grigoriev I."/>
        </authorList>
    </citation>
    <scope>NUCLEOTIDE SEQUENCE</scope>
    <source>
        <strain evidence="1">CBS 279.74</strain>
    </source>
</reference>
<evidence type="ECO:0000313" key="1">
    <source>
        <dbReference type="EMBL" id="KAF2704050.1"/>
    </source>
</evidence>
<dbReference type="Proteomes" id="UP000799428">
    <property type="component" value="Unassembled WGS sequence"/>
</dbReference>
<gene>
    <name evidence="1" type="ORF">K504DRAFT_463126</name>
</gene>
<sequence length="96" mass="10782">MSSRSRISGRFALRWCQALGLYKPWVKCVEVDYLASEHVGGNPRAGPQRYFGWMKMECGCSVPQLWSGLMCNWLSGIAPPTIGGRCLEIWESLAEL</sequence>
<dbReference type="AlphaFoldDB" id="A0A6G1JU73"/>